<dbReference type="Pfam" id="PF02620">
    <property type="entry name" value="YceD"/>
    <property type="match status" value="1"/>
</dbReference>
<gene>
    <name evidence="1" type="ORF">JHU38_08620</name>
</gene>
<dbReference type="Proteomes" id="UP000664265">
    <property type="component" value="Unassembled WGS sequence"/>
</dbReference>
<name>A0ABS3M6M4_9BACT</name>
<evidence type="ECO:0000313" key="1">
    <source>
        <dbReference type="EMBL" id="MBO1363829.1"/>
    </source>
</evidence>
<proteinExistence type="predicted"/>
<accession>A0ABS3M6M4</accession>
<dbReference type="InterPro" id="IPR003772">
    <property type="entry name" value="YceD"/>
</dbReference>
<keyword evidence="2" id="KW-1185">Reference proteome</keyword>
<evidence type="ECO:0000313" key="2">
    <source>
        <dbReference type="Proteomes" id="UP000664265"/>
    </source>
</evidence>
<protein>
    <submittedName>
        <fullName evidence="1">DUF177 domain-containing protein</fullName>
    </submittedName>
</protein>
<organism evidence="1 2">
    <name type="scientific">Prevotella illustrans</name>
    <dbReference type="NCBI Taxonomy" id="2800387"/>
    <lineage>
        <taxon>Bacteria</taxon>
        <taxon>Pseudomonadati</taxon>
        <taxon>Bacteroidota</taxon>
        <taxon>Bacteroidia</taxon>
        <taxon>Bacteroidales</taxon>
        <taxon>Prevotellaceae</taxon>
        <taxon>Prevotella</taxon>
    </lineage>
</organism>
<comment type="caution">
    <text evidence="1">The sequence shown here is derived from an EMBL/GenBank/DDBJ whole genome shotgun (WGS) entry which is preliminary data.</text>
</comment>
<reference evidence="1 2" key="1">
    <citation type="submission" date="2021-01" db="EMBL/GenBank/DDBJ databases">
        <title>Prevotella A2931 sp. nov.</title>
        <authorList>
            <person name="Buhl M."/>
            <person name="Oberhettinger P."/>
        </authorList>
    </citation>
    <scope>NUCLEOTIDE SEQUENCE [LARGE SCALE GENOMIC DNA]</scope>
    <source>
        <strain evidence="1 2">A2931</strain>
    </source>
</reference>
<sequence>MCDLEPFKIDLKALREGENLLRFALDDSFFEAIEAPEIHQGKLRVDLSVRRVASSFELDFHIEGYVHIPCDKCLDDMEQPILTDNRLVVKFGEETTEDDELVVVSEDEGVLDVSWFIYEFISLNIPIKHVHAPGNCNPAMVKMLEEYTATRSSEEEETVDPRWEALRKLKNKEKE</sequence>
<dbReference type="EMBL" id="JAERMS010000028">
    <property type="protein sequence ID" value="MBO1363829.1"/>
    <property type="molecule type" value="Genomic_DNA"/>
</dbReference>
<dbReference type="RefSeq" id="WP_107582125.1">
    <property type="nucleotide sequence ID" value="NZ_JAERMS010000028.1"/>
</dbReference>